<sequence>MRMRGVATGIVLVLTACGAGSGTPGSTARSIGTQPGGLSFAGVGSTDTRLSVDFFDARASFAIGRADAARAVSPAGITPTGPAIDLDVTLDLPAVGSLEDAIRADQAKLPQPSWWSGSCNANRSRGAYPLGASFRGVVACGPQPGKSDGRLVHFFPTAWGEYEWQCTELVYRFMYLAYGIVPYNGNGDQVVENYRPAYGGWMVKVTNGSGELPVPGDVLSFLSVHTAIVTGVHVDTQGNGSIDILEQNAAGNGSTKLAVNGFRIARVKNWLHHLVG</sequence>
<accession>A0A6J6ZYG8</accession>
<gene>
    <name evidence="2" type="ORF">UFOPK3139_01003</name>
</gene>
<dbReference type="Gene3D" id="3.90.1720.10">
    <property type="entry name" value="endopeptidase domain like (from Nostoc punctiforme)"/>
    <property type="match status" value="1"/>
</dbReference>
<dbReference type="InterPro" id="IPR007921">
    <property type="entry name" value="CHAP_dom"/>
</dbReference>
<organism evidence="2">
    <name type="scientific">freshwater metagenome</name>
    <dbReference type="NCBI Taxonomy" id="449393"/>
    <lineage>
        <taxon>unclassified sequences</taxon>
        <taxon>metagenomes</taxon>
        <taxon>ecological metagenomes</taxon>
    </lineage>
</organism>
<evidence type="ECO:0000313" key="2">
    <source>
        <dbReference type="EMBL" id="CAB4825656.1"/>
    </source>
</evidence>
<reference evidence="2" key="1">
    <citation type="submission" date="2020-05" db="EMBL/GenBank/DDBJ databases">
        <authorList>
            <person name="Chiriac C."/>
            <person name="Salcher M."/>
            <person name="Ghai R."/>
            <person name="Kavagutti S V."/>
        </authorList>
    </citation>
    <scope>NUCLEOTIDE SEQUENCE</scope>
</reference>
<evidence type="ECO:0000259" key="1">
    <source>
        <dbReference type="Pfam" id="PF05257"/>
    </source>
</evidence>
<dbReference type="PROSITE" id="PS51257">
    <property type="entry name" value="PROKAR_LIPOPROTEIN"/>
    <property type="match status" value="1"/>
</dbReference>
<dbReference type="AlphaFoldDB" id="A0A6J6ZYG8"/>
<dbReference type="Pfam" id="PF05257">
    <property type="entry name" value="CHAP"/>
    <property type="match status" value="1"/>
</dbReference>
<name>A0A6J6ZYG8_9ZZZZ</name>
<protein>
    <submittedName>
        <fullName evidence="2">Unannotated protein</fullName>
    </submittedName>
</protein>
<dbReference type="SUPFAM" id="SSF54001">
    <property type="entry name" value="Cysteine proteinases"/>
    <property type="match status" value="1"/>
</dbReference>
<feature type="domain" description="Peptidase C51" evidence="1">
    <location>
        <begin position="160"/>
        <end position="248"/>
    </location>
</feature>
<dbReference type="InterPro" id="IPR038765">
    <property type="entry name" value="Papain-like_cys_pep_sf"/>
</dbReference>
<dbReference type="EMBL" id="CAFABA010000031">
    <property type="protein sequence ID" value="CAB4825656.1"/>
    <property type="molecule type" value="Genomic_DNA"/>
</dbReference>
<proteinExistence type="predicted"/>